<feature type="transmembrane region" description="Helical" evidence="6">
    <location>
        <begin position="178"/>
        <end position="194"/>
    </location>
</feature>
<feature type="transmembrane region" description="Helical" evidence="6">
    <location>
        <begin position="148"/>
        <end position="166"/>
    </location>
</feature>
<evidence type="ECO:0000256" key="4">
    <source>
        <dbReference type="ARBA" id="ARBA00022989"/>
    </source>
</evidence>
<sequence>MGVGMSKDTLDVAADTSAWPLLPAERVWGSWQLLIALTTAGAATWCYIIGEYVGYYLNFKQGFAALTAGCMFGMLLTVLAALPICCRFGVDSIASSKPAFGSRGWVIPATLQFLSILGWNCLLLIFFGKSAAQFLVAVGLATPEQSGIIEPCATLFACILVMLLLLKGSGGVDRVAKILVAHVFVGLWMLYIIVNERWEDLAMAKPASASPDPLWNFVTGLELGIASSLSWWPYVGAMSRMVPNGRKAAVPALIGLGGSVAALSLIGVAGVLVLKVSDPSEWLRTVGGPTYAIISLAFVTAANLGTAVAGIYCSALGLRHYKALEQISWKVLLVLIVTPIAIVGLAIPNLFFNNFSTFLAFIGVGFAPLCGIQIIDYYLLRRGKINVRGLFDENEPSYRYWKGVNPAAVLGMVAGIGTYIYALNPLTYVSNFPYPLVPASILSAGTASLVFLLVTRLFVIPAKKGGYDNIARPVSTKSLSPF</sequence>
<feature type="transmembrane region" description="Helical" evidence="6">
    <location>
        <begin position="105"/>
        <end position="128"/>
    </location>
</feature>
<feature type="transmembrane region" description="Helical" evidence="6">
    <location>
        <begin position="31"/>
        <end position="50"/>
    </location>
</feature>
<feature type="transmembrane region" description="Helical" evidence="6">
    <location>
        <begin position="434"/>
        <end position="454"/>
    </location>
</feature>
<dbReference type="Pfam" id="PF02133">
    <property type="entry name" value="Transp_cyt_pur"/>
    <property type="match status" value="1"/>
</dbReference>
<keyword evidence="5 6" id="KW-0472">Membrane</keyword>
<evidence type="ECO:0000256" key="5">
    <source>
        <dbReference type="ARBA" id="ARBA00023136"/>
    </source>
</evidence>
<comment type="caution">
    <text evidence="7">The sequence shown here is derived from an EMBL/GenBank/DDBJ whole genome shotgun (WGS) entry which is preliminary data.</text>
</comment>
<dbReference type="OrthoDB" id="6083029at2"/>
<gene>
    <name evidence="7" type="ORF">EFK07_01440</name>
</gene>
<organism evidence="7 8">
    <name type="scientific">Pseudomonas putida</name>
    <name type="common">Arthrobacter siderocapsulatus</name>
    <dbReference type="NCBI Taxonomy" id="303"/>
    <lineage>
        <taxon>Bacteria</taxon>
        <taxon>Pseudomonadati</taxon>
        <taxon>Pseudomonadota</taxon>
        <taxon>Gammaproteobacteria</taxon>
        <taxon>Pseudomonadales</taxon>
        <taxon>Pseudomonadaceae</taxon>
        <taxon>Pseudomonas</taxon>
    </lineage>
</organism>
<dbReference type="GO" id="GO:0005886">
    <property type="term" value="C:plasma membrane"/>
    <property type="evidence" value="ECO:0007669"/>
    <property type="project" value="TreeGrafter"/>
</dbReference>
<feature type="transmembrane region" description="Helical" evidence="6">
    <location>
        <begin position="400"/>
        <end position="422"/>
    </location>
</feature>
<dbReference type="PANTHER" id="PTHR30569">
    <property type="entry name" value="CYTOSINE TRANSPORTER CODB"/>
    <property type="match status" value="1"/>
</dbReference>
<comment type="similarity">
    <text evidence="2">Belongs to the purine-cytosine permease (2.A.39) family.</text>
</comment>
<comment type="subcellular location">
    <subcellularLocation>
        <location evidence="1">Membrane</location>
        <topology evidence="1">Multi-pass membrane protein</topology>
    </subcellularLocation>
</comment>
<proteinExistence type="inferred from homology"/>
<dbReference type="AlphaFoldDB" id="A0A3M8TKH9"/>
<feature type="transmembrane region" description="Helical" evidence="6">
    <location>
        <begin position="293"/>
        <end position="319"/>
    </location>
</feature>
<protein>
    <submittedName>
        <fullName evidence="7">Uncharacterized protein</fullName>
    </submittedName>
</protein>
<feature type="transmembrane region" description="Helical" evidence="6">
    <location>
        <begin position="331"/>
        <end position="352"/>
    </location>
</feature>
<reference evidence="7 8" key="1">
    <citation type="submission" date="2018-10" db="EMBL/GenBank/DDBJ databases">
        <title>An outbreak of IMP-63 producing strain in France.</title>
        <authorList>
            <person name="Bour M."/>
            <person name="Liapis E."/>
            <person name="Plesiat P."/>
        </authorList>
    </citation>
    <scope>NUCLEOTIDE SEQUENCE [LARGE SCALE GENOMIC DNA]</scope>
    <source>
        <strain evidence="7 8">12917</strain>
    </source>
</reference>
<dbReference type="PANTHER" id="PTHR30569:SF0">
    <property type="entry name" value="CYTOSINE PERMEASE"/>
    <property type="match status" value="1"/>
</dbReference>
<feature type="transmembrane region" description="Helical" evidence="6">
    <location>
        <begin position="62"/>
        <end position="84"/>
    </location>
</feature>
<evidence type="ECO:0000256" key="2">
    <source>
        <dbReference type="ARBA" id="ARBA00008974"/>
    </source>
</evidence>
<feature type="transmembrane region" description="Helical" evidence="6">
    <location>
        <begin position="248"/>
        <end position="273"/>
    </location>
</feature>
<dbReference type="GO" id="GO:0015209">
    <property type="term" value="F:cytosine transmembrane transporter activity"/>
    <property type="evidence" value="ECO:0007669"/>
    <property type="project" value="InterPro"/>
</dbReference>
<dbReference type="InterPro" id="IPR030191">
    <property type="entry name" value="CodB"/>
</dbReference>
<feature type="transmembrane region" description="Helical" evidence="6">
    <location>
        <begin position="358"/>
        <end position="379"/>
    </location>
</feature>
<name>A0A3M8TKH9_PSEPU</name>
<keyword evidence="4 6" id="KW-1133">Transmembrane helix</keyword>
<keyword evidence="3 6" id="KW-0812">Transmembrane</keyword>
<accession>A0A3M8TKH9</accession>
<dbReference type="Gene3D" id="1.10.4160.10">
    <property type="entry name" value="Hydantoin permease"/>
    <property type="match status" value="1"/>
</dbReference>
<dbReference type="Proteomes" id="UP000278162">
    <property type="component" value="Unassembled WGS sequence"/>
</dbReference>
<evidence type="ECO:0000256" key="3">
    <source>
        <dbReference type="ARBA" id="ARBA00022692"/>
    </source>
</evidence>
<evidence type="ECO:0000256" key="6">
    <source>
        <dbReference type="SAM" id="Phobius"/>
    </source>
</evidence>
<dbReference type="EMBL" id="RJAI01000002">
    <property type="protein sequence ID" value="RNF94019.1"/>
    <property type="molecule type" value="Genomic_DNA"/>
</dbReference>
<evidence type="ECO:0000313" key="7">
    <source>
        <dbReference type="EMBL" id="RNF94019.1"/>
    </source>
</evidence>
<evidence type="ECO:0000313" key="8">
    <source>
        <dbReference type="Proteomes" id="UP000278162"/>
    </source>
</evidence>
<dbReference type="InterPro" id="IPR001248">
    <property type="entry name" value="Pur-cyt_permease"/>
</dbReference>
<evidence type="ECO:0000256" key="1">
    <source>
        <dbReference type="ARBA" id="ARBA00004141"/>
    </source>
</evidence>